<accession>A0A0C2IW58</accession>
<evidence type="ECO:0000313" key="2">
    <source>
        <dbReference type="Proteomes" id="UP000031668"/>
    </source>
</evidence>
<sequence>MTEQSFDERKLYKDDWETGSYVNECPQRKHERRIQDKGILNFTGNNKRIFTYNWLFLIENNWGDSVPPLNTVRYVFLGLYSQSERNFKQILSFRFIEGTTFHK</sequence>
<comment type="caution">
    <text evidence="1">The sequence shown here is derived from an EMBL/GenBank/DDBJ whole genome shotgun (WGS) entry which is preliminary data.</text>
</comment>
<organism evidence="1 2">
    <name type="scientific">Thelohanellus kitauei</name>
    <name type="common">Myxosporean</name>
    <dbReference type="NCBI Taxonomy" id="669202"/>
    <lineage>
        <taxon>Eukaryota</taxon>
        <taxon>Metazoa</taxon>
        <taxon>Cnidaria</taxon>
        <taxon>Myxozoa</taxon>
        <taxon>Myxosporea</taxon>
        <taxon>Bivalvulida</taxon>
        <taxon>Platysporina</taxon>
        <taxon>Myxobolidae</taxon>
        <taxon>Thelohanellus</taxon>
    </lineage>
</organism>
<name>A0A0C2IW58_THEKT</name>
<evidence type="ECO:0000313" key="1">
    <source>
        <dbReference type="EMBL" id="KII61087.1"/>
    </source>
</evidence>
<dbReference type="EMBL" id="JWZT01005379">
    <property type="protein sequence ID" value="KII61087.1"/>
    <property type="molecule type" value="Genomic_DNA"/>
</dbReference>
<reference evidence="1 2" key="1">
    <citation type="journal article" date="2014" name="Genome Biol. Evol.">
        <title>The genome of the myxosporean Thelohanellus kitauei shows adaptations to nutrient acquisition within its fish host.</title>
        <authorList>
            <person name="Yang Y."/>
            <person name="Xiong J."/>
            <person name="Zhou Z."/>
            <person name="Huo F."/>
            <person name="Miao W."/>
            <person name="Ran C."/>
            <person name="Liu Y."/>
            <person name="Zhang J."/>
            <person name="Feng J."/>
            <person name="Wang M."/>
            <person name="Wang M."/>
            <person name="Wang L."/>
            <person name="Yao B."/>
        </authorList>
    </citation>
    <scope>NUCLEOTIDE SEQUENCE [LARGE SCALE GENOMIC DNA]</scope>
    <source>
        <strain evidence="1">Wuqing</strain>
    </source>
</reference>
<keyword evidence="2" id="KW-1185">Reference proteome</keyword>
<dbReference type="AlphaFoldDB" id="A0A0C2IW58"/>
<dbReference type="Proteomes" id="UP000031668">
    <property type="component" value="Unassembled WGS sequence"/>
</dbReference>
<gene>
    <name evidence="1" type="ORF">RF11_05804</name>
</gene>
<protein>
    <submittedName>
        <fullName evidence="1">Uncharacterized protein</fullName>
    </submittedName>
</protein>
<proteinExistence type="predicted"/>